<dbReference type="InterPro" id="IPR000109">
    <property type="entry name" value="POT_fam"/>
</dbReference>
<feature type="transmembrane region" description="Helical" evidence="7">
    <location>
        <begin position="196"/>
        <end position="222"/>
    </location>
</feature>
<evidence type="ECO:0000256" key="1">
    <source>
        <dbReference type="ARBA" id="ARBA00004141"/>
    </source>
</evidence>
<dbReference type="Pfam" id="PF00854">
    <property type="entry name" value="PTR2"/>
    <property type="match status" value="1"/>
</dbReference>
<feature type="transmembrane region" description="Helical" evidence="7">
    <location>
        <begin position="274"/>
        <end position="294"/>
    </location>
</feature>
<feature type="transmembrane region" description="Helical" evidence="7">
    <location>
        <begin position="126"/>
        <end position="144"/>
    </location>
</feature>
<gene>
    <name evidence="8" type="ORF">OLC1_LOCUS20994</name>
</gene>
<feature type="transmembrane region" description="Helical" evidence="7">
    <location>
        <begin position="592"/>
        <end position="615"/>
    </location>
</feature>
<evidence type="ECO:0000256" key="7">
    <source>
        <dbReference type="SAM" id="Phobius"/>
    </source>
</evidence>
<evidence type="ECO:0000313" key="8">
    <source>
        <dbReference type="EMBL" id="CAI9114153.1"/>
    </source>
</evidence>
<sequence>MEKEMEYSGYSASCEQSKIDMDKGYESFSTSAVHQQSKIAKEMEFYSFSTSQFSEKENGMASFYSDDDPSYEVEVKTRKKGGIITIPFILANEAFEKTASYGLLPNMILYLIKGYHMSFAEGNRMLFLWSAATNFLPIVGAFLADSYLGRFLTISLGCFFSLMGMILLWLTAMIPKVKPPPCASIRQCKSATTGQYFFLISSFAVMSIGAGGVRSSSLAFGADQVDDKNNPNNERVLESYFGWYYAATAFSVLLAFTAIVYIQDHFGFRVGFGIPVILMFLSALLFFLAAPLYIKHRANESLFTGLAQVIVAAYKNRKLAFPPPESGWYHHEKGSQYTLPTDKLRFLNKACIIRSIEDVTSFGVATNPWRLCTVKQVEELKALIKVIPLWSTGIMMSINTSQSTVSLIQANTMDRHIISSFQIPPGSISMFLILTVTIWVLLYDRAILPLASKIRGKPVKFGTKSRMGAGLFFSALAMTVAGFVEHIRRQKAIDQGLVNNPKALVGMSAMWLVPQFIIAGLAEALNAIGQIEFYYSEFPKSLASVSSSLFGVGMGAANLLATVILSAVEKYTKKDGGESWVASNVNKGHYDYYYWLLGIMSFVNLFYFFICSWAYGPCGEDMKKDDEIEGVEGEGRSILRTPGTPIRPGTPLRVMAA</sequence>
<keyword evidence="9" id="KW-1185">Reference proteome</keyword>
<reference evidence="8" key="1">
    <citation type="submission" date="2023-03" db="EMBL/GenBank/DDBJ databases">
        <authorList>
            <person name="Julca I."/>
        </authorList>
    </citation>
    <scope>NUCLEOTIDE SEQUENCE</scope>
</reference>
<keyword evidence="4 7" id="KW-1133">Transmembrane helix</keyword>
<feature type="transmembrane region" description="Helical" evidence="7">
    <location>
        <begin position="467"/>
        <end position="484"/>
    </location>
</feature>
<dbReference type="Proteomes" id="UP001161247">
    <property type="component" value="Chromosome 7"/>
</dbReference>
<evidence type="ECO:0000256" key="3">
    <source>
        <dbReference type="ARBA" id="ARBA00022692"/>
    </source>
</evidence>
<evidence type="ECO:0000256" key="4">
    <source>
        <dbReference type="ARBA" id="ARBA00022989"/>
    </source>
</evidence>
<comment type="similarity">
    <text evidence="6">Belongs to the major facilitator superfamily. Phosphate:H(+) symporter (TC 2.A.1.9) family.</text>
</comment>
<dbReference type="SUPFAM" id="SSF103473">
    <property type="entry name" value="MFS general substrate transporter"/>
    <property type="match status" value="1"/>
</dbReference>
<evidence type="ECO:0000256" key="2">
    <source>
        <dbReference type="ARBA" id="ARBA00005982"/>
    </source>
</evidence>
<feature type="transmembrane region" description="Helical" evidence="7">
    <location>
        <begin position="242"/>
        <end position="262"/>
    </location>
</feature>
<dbReference type="CDD" id="cd17416">
    <property type="entry name" value="MFS_NPF1_2"/>
    <property type="match status" value="1"/>
</dbReference>
<dbReference type="InterPro" id="IPR036259">
    <property type="entry name" value="MFS_trans_sf"/>
</dbReference>
<evidence type="ECO:0000313" key="9">
    <source>
        <dbReference type="Proteomes" id="UP001161247"/>
    </source>
</evidence>
<feature type="transmembrane region" description="Helical" evidence="7">
    <location>
        <begin position="150"/>
        <end position="175"/>
    </location>
</feature>
<organism evidence="8 9">
    <name type="scientific">Oldenlandia corymbosa var. corymbosa</name>
    <dbReference type="NCBI Taxonomy" id="529605"/>
    <lineage>
        <taxon>Eukaryota</taxon>
        <taxon>Viridiplantae</taxon>
        <taxon>Streptophyta</taxon>
        <taxon>Embryophyta</taxon>
        <taxon>Tracheophyta</taxon>
        <taxon>Spermatophyta</taxon>
        <taxon>Magnoliopsida</taxon>
        <taxon>eudicotyledons</taxon>
        <taxon>Gunneridae</taxon>
        <taxon>Pentapetalae</taxon>
        <taxon>asterids</taxon>
        <taxon>lamiids</taxon>
        <taxon>Gentianales</taxon>
        <taxon>Rubiaceae</taxon>
        <taxon>Rubioideae</taxon>
        <taxon>Spermacoceae</taxon>
        <taxon>Hedyotis-Oldenlandia complex</taxon>
        <taxon>Oldenlandia</taxon>
    </lineage>
</organism>
<feature type="transmembrane region" description="Helical" evidence="7">
    <location>
        <begin position="504"/>
        <end position="528"/>
    </location>
</feature>
<evidence type="ECO:0000256" key="5">
    <source>
        <dbReference type="ARBA" id="ARBA00023136"/>
    </source>
</evidence>
<dbReference type="Gene3D" id="1.20.1250.20">
    <property type="entry name" value="MFS general substrate transporter like domains"/>
    <property type="match status" value="1"/>
</dbReference>
<feature type="transmembrane region" description="Helical" evidence="7">
    <location>
        <begin position="549"/>
        <end position="568"/>
    </location>
</feature>
<keyword evidence="3 7" id="KW-0812">Transmembrane</keyword>
<proteinExistence type="inferred from homology"/>
<keyword evidence="5 7" id="KW-0472">Membrane</keyword>
<evidence type="ECO:0000256" key="6">
    <source>
        <dbReference type="ARBA" id="ARBA00044504"/>
    </source>
</evidence>
<name>A0AAV1E5I3_OLDCO</name>
<feature type="transmembrane region" description="Helical" evidence="7">
    <location>
        <begin position="428"/>
        <end position="446"/>
    </location>
</feature>
<dbReference type="GO" id="GO:0022857">
    <property type="term" value="F:transmembrane transporter activity"/>
    <property type="evidence" value="ECO:0007669"/>
    <property type="project" value="InterPro"/>
</dbReference>
<dbReference type="GO" id="GO:0016020">
    <property type="term" value="C:membrane"/>
    <property type="evidence" value="ECO:0007669"/>
    <property type="project" value="UniProtKB-SubCell"/>
</dbReference>
<protein>
    <submittedName>
        <fullName evidence="8">OLC1v1014808C1</fullName>
    </submittedName>
</protein>
<dbReference type="PANTHER" id="PTHR11654">
    <property type="entry name" value="OLIGOPEPTIDE TRANSPORTER-RELATED"/>
    <property type="match status" value="1"/>
</dbReference>
<accession>A0AAV1E5I3</accession>
<comment type="subcellular location">
    <subcellularLocation>
        <location evidence="1">Membrane</location>
        <topology evidence="1">Multi-pass membrane protein</topology>
    </subcellularLocation>
</comment>
<comment type="similarity">
    <text evidence="2">Belongs to the major facilitator superfamily. Proton-dependent oligopeptide transporter (POT/PTR) (TC 2.A.17) family.</text>
</comment>
<dbReference type="AlphaFoldDB" id="A0AAV1E5I3"/>
<dbReference type="EMBL" id="OX459124">
    <property type="protein sequence ID" value="CAI9114153.1"/>
    <property type="molecule type" value="Genomic_DNA"/>
</dbReference>